<keyword evidence="1" id="KW-0812">Transmembrane</keyword>
<gene>
    <name evidence="2" type="ORF">HMPREF9429_01653</name>
</gene>
<protein>
    <submittedName>
        <fullName evidence="2">Uncharacterized protein</fullName>
    </submittedName>
</protein>
<evidence type="ECO:0000313" key="2">
    <source>
        <dbReference type="EMBL" id="EFQ03703.1"/>
    </source>
</evidence>
<sequence>MTTKKALYMLKNFPYLCGLSSLFNSGGANIVYLFFYHLFIYNILIFVRVL</sequence>
<name>E2ZDE4_9FIRM</name>
<evidence type="ECO:0000256" key="1">
    <source>
        <dbReference type="SAM" id="Phobius"/>
    </source>
</evidence>
<evidence type="ECO:0000313" key="3">
    <source>
        <dbReference type="Proteomes" id="UP000003195"/>
    </source>
</evidence>
<dbReference type="Proteomes" id="UP000003195">
    <property type="component" value="Unassembled WGS sequence"/>
</dbReference>
<proteinExistence type="predicted"/>
<feature type="transmembrane region" description="Helical" evidence="1">
    <location>
        <begin position="30"/>
        <end position="49"/>
    </location>
</feature>
<keyword evidence="3" id="KW-1185">Reference proteome</keyword>
<reference evidence="2 3" key="1">
    <citation type="submission" date="2010-08" db="EMBL/GenBank/DDBJ databases">
        <authorList>
            <person name="Weinstock G."/>
            <person name="Sodergren E."/>
            <person name="Clifton S."/>
            <person name="Fulton L."/>
            <person name="Fulton B."/>
            <person name="Courtney L."/>
            <person name="Fronick C."/>
            <person name="Harrison M."/>
            <person name="Strong C."/>
            <person name="Farmer C."/>
            <person name="Delahaunty K."/>
            <person name="Markovic C."/>
            <person name="Hall O."/>
            <person name="Minx P."/>
            <person name="Tomlinson C."/>
            <person name="Mitreva M."/>
            <person name="Hou S."/>
            <person name="Chen J."/>
            <person name="Wollam A."/>
            <person name="Pepin K.H."/>
            <person name="Johnson M."/>
            <person name="Bhonagiri V."/>
            <person name="Zhang X."/>
            <person name="Suruliraj S."/>
            <person name="Warren W."/>
            <person name="Chinwalla A."/>
            <person name="Mardis E.R."/>
            <person name="Wilson R.K."/>
        </authorList>
    </citation>
    <scope>NUCLEOTIDE SEQUENCE [LARGE SCALE GENOMIC DNA]</scope>
    <source>
        <strain evidence="2 3">F0359</strain>
    </source>
</reference>
<dbReference type="EMBL" id="AECS01000039">
    <property type="protein sequence ID" value="EFQ03703.1"/>
    <property type="molecule type" value="Genomic_DNA"/>
</dbReference>
<keyword evidence="1" id="KW-0472">Membrane</keyword>
<dbReference type="STRING" id="706434.HMPREF9429_01653"/>
<keyword evidence="1" id="KW-1133">Transmembrane helix</keyword>
<dbReference type="AlphaFoldDB" id="E2ZDE4"/>
<accession>E2ZDE4</accession>
<organism evidence="2 3">
    <name type="scientific">Megasphaera micronuciformis F0359</name>
    <dbReference type="NCBI Taxonomy" id="706434"/>
    <lineage>
        <taxon>Bacteria</taxon>
        <taxon>Bacillati</taxon>
        <taxon>Bacillota</taxon>
        <taxon>Negativicutes</taxon>
        <taxon>Veillonellales</taxon>
        <taxon>Veillonellaceae</taxon>
        <taxon>Megasphaera</taxon>
    </lineage>
</organism>
<comment type="caution">
    <text evidence="2">The sequence shown here is derived from an EMBL/GenBank/DDBJ whole genome shotgun (WGS) entry which is preliminary data.</text>
</comment>
<dbReference type="HOGENOM" id="CLU_3119597_0_0_9"/>